<evidence type="ECO:0000256" key="6">
    <source>
        <dbReference type="HAMAP-Rule" id="MF_01877"/>
    </source>
</evidence>
<accession>A0A5B8G2E5</accession>
<dbReference type="GO" id="GO:0005737">
    <property type="term" value="C:cytoplasm"/>
    <property type="evidence" value="ECO:0007669"/>
    <property type="project" value="UniProtKB-SubCell"/>
</dbReference>
<comment type="catalytic activity">
    <reaction evidence="6">
        <text>cytidine(1402) in 16S rRNA + S-adenosyl-L-methionine = 2'-O-methylcytidine(1402) in 16S rRNA + S-adenosyl-L-homocysteine + H(+)</text>
        <dbReference type="Rhea" id="RHEA:42924"/>
        <dbReference type="Rhea" id="RHEA-COMP:10285"/>
        <dbReference type="Rhea" id="RHEA-COMP:10286"/>
        <dbReference type="ChEBI" id="CHEBI:15378"/>
        <dbReference type="ChEBI" id="CHEBI:57856"/>
        <dbReference type="ChEBI" id="CHEBI:59789"/>
        <dbReference type="ChEBI" id="CHEBI:74495"/>
        <dbReference type="ChEBI" id="CHEBI:82748"/>
        <dbReference type="EC" id="2.1.1.198"/>
    </reaction>
</comment>
<dbReference type="RefSeq" id="WP_138575862.1">
    <property type="nucleotide sequence ID" value="NZ_CP040818.1"/>
</dbReference>
<dbReference type="Pfam" id="PF00590">
    <property type="entry name" value="TP_methylase"/>
    <property type="match status" value="1"/>
</dbReference>
<keyword evidence="10" id="KW-1185">Reference proteome</keyword>
<dbReference type="Pfam" id="PF23016">
    <property type="entry name" value="RsmI_C"/>
    <property type="match status" value="1"/>
</dbReference>
<evidence type="ECO:0000256" key="5">
    <source>
        <dbReference type="ARBA" id="ARBA00022691"/>
    </source>
</evidence>
<proteinExistence type="inferred from homology"/>
<evidence type="ECO:0000313" key="9">
    <source>
        <dbReference type="EMBL" id="QDL93499.1"/>
    </source>
</evidence>
<evidence type="ECO:0000256" key="3">
    <source>
        <dbReference type="ARBA" id="ARBA00022603"/>
    </source>
</evidence>
<dbReference type="InterPro" id="IPR053910">
    <property type="entry name" value="RsmI_HTH"/>
</dbReference>
<comment type="function">
    <text evidence="6">Catalyzes the 2'-O-methylation of the ribose of cytidine 1402 (C1402) in 16S rRNA.</text>
</comment>
<feature type="domain" description="RsmI HTH" evidence="8">
    <location>
        <begin position="255"/>
        <end position="297"/>
    </location>
</feature>
<keyword evidence="4 6" id="KW-0808">Transferase</keyword>
<name>A0A5B8G2E5_9RHOB</name>
<dbReference type="Proteomes" id="UP000305888">
    <property type="component" value="Chromosome"/>
</dbReference>
<dbReference type="AlphaFoldDB" id="A0A5B8G2E5"/>
<dbReference type="Gene3D" id="3.30.950.10">
    <property type="entry name" value="Methyltransferase, Cobalt-precorrin-4 Transmethylase, Domain 2"/>
    <property type="match status" value="1"/>
</dbReference>
<reference evidence="9 10" key="1">
    <citation type="submission" date="2019-06" db="EMBL/GenBank/DDBJ databases">
        <title>Genome sequence of Rhodobacteraceae bacterium D4M1.</title>
        <authorList>
            <person name="Cao J."/>
        </authorList>
    </citation>
    <scope>NUCLEOTIDE SEQUENCE [LARGE SCALE GENOMIC DNA]</scope>
    <source>
        <strain evidence="9 10">D4M1</strain>
    </source>
</reference>
<keyword evidence="5 6" id="KW-0949">S-adenosyl-L-methionine</keyword>
<dbReference type="InterPro" id="IPR014777">
    <property type="entry name" value="4pyrrole_Mease_sub1"/>
</dbReference>
<dbReference type="PANTHER" id="PTHR46111:SF1">
    <property type="entry name" value="RIBOSOMAL RNA SMALL SUBUNIT METHYLTRANSFERASE I"/>
    <property type="match status" value="1"/>
</dbReference>
<keyword evidence="2 6" id="KW-0698">rRNA processing</keyword>
<sequence length="300" mass="31574">MTASEGSPPPATRFPGPDGGRLPPGLYLVATPIGTADDITLRALDILARADLLAAEDTRRARHLMDIHGIPLAGRRVIPYHDHNGPEQRPHIMARLAEGASVAYVSDAGTPLIADPGYRLAGDAIAAGHEVIAAPGASAVLVALTLAGLPTDRFLFGGFPPVKEAARIRFLTEFARVPATLVFYESPRRSAATLAAMADVFGADRPAAFCRELTKKFEEVRRAPLGDLAAAIAEGPDPRGEVVLVVGPPLPRPTGPEELDAALREALEDMSVKDAARSVAEATGLPRRDVYARALALSGK</sequence>
<dbReference type="OrthoDB" id="9809084at2"/>
<evidence type="ECO:0000313" key="10">
    <source>
        <dbReference type="Proteomes" id="UP000305888"/>
    </source>
</evidence>
<evidence type="ECO:0000256" key="2">
    <source>
        <dbReference type="ARBA" id="ARBA00022552"/>
    </source>
</evidence>
<organism evidence="9 10">
    <name type="scientific">Paroceanicella profunda</name>
    <dbReference type="NCBI Taxonomy" id="2579971"/>
    <lineage>
        <taxon>Bacteria</taxon>
        <taxon>Pseudomonadati</taxon>
        <taxon>Pseudomonadota</taxon>
        <taxon>Alphaproteobacteria</taxon>
        <taxon>Rhodobacterales</taxon>
        <taxon>Paracoccaceae</taxon>
        <taxon>Paroceanicella</taxon>
    </lineage>
</organism>
<dbReference type="KEGG" id="ppru:FDP22_17940"/>
<comment type="similarity">
    <text evidence="6">Belongs to the methyltransferase superfamily. RsmI family.</text>
</comment>
<dbReference type="InterPro" id="IPR014776">
    <property type="entry name" value="4pyrrole_Mease_sub2"/>
</dbReference>
<dbReference type="InterPro" id="IPR000878">
    <property type="entry name" value="4pyrrol_Mease"/>
</dbReference>
<dbReference type="EMBL" id="CP040818">
    <property type="protein sequence ID" value="QDL93499.1"/>
    <property type="molecule type" value="Genomic_DNA"/>
</dbReference>
<keyword evidence="1 6" id="KW-0963">Cytoplasm</keyword>
<dbReference type="EC" id="2.1.1.198" evidence="6"/>
<dbReference type="Gene3D" id="3.40.1010.10">
    <property type="entry name" value="Cobalt-precorrin-4 Transmethylase, Domain 1"/>
    <property type="match status" value="1"/>
</dbReference>
<dbReference type="InterPro" id="IPR008189">
    <property type="entry name" value="rRNA_ssu_MeTfrase_I"/>
</dbReference>
<comment type="subcellular location">
    <subcellularLocation>
        <location evidence="6">Cytoplasm</location>
    </subcellularLocation>
</comment>
<dbReference type="PANTHER" id="PTHR46111">
    <property type="entry name" value="RIBOSOMAL RNA SMALL SUBUNIT METHYLTRANSFERASE I"/>
    <property type="match status" value="1"/>
</dbReference>
<dbReference type="GO" id="GO:0070677">
    <property type="term" value="F:rRNA (cytosine-2'-O-)-methyltransferase activity"/>
    <property type="evidence" value="ECO:0007669"/>
    <property type="project" value="UniProtKB-UniRule"/>
</dbReference>
<keyword evidence="3 6" id="KW-0489">Methyltransferase</keyword>
<gene>
    <name evidence="6 9" type="primary">rsmI</name>
    <name evidence="9" type="ORF">FDP22_17940</name>
</gene>
<feature type="domain" description="Tetrapyrrole methylase" evidence="7">
    <location>
        <begin position="26"/>
        <end position="229"/>
    </location>
</feature>
<dbReference type="NCBIfam" id="TIGR00096">
    <property type="entry name" value="16S rRNA (cytidine(1402)-2'-O)-methyltransferase"/>
    <property type="match status" value="1"/>
</dbReference>
<evidence type="ECO:0000256" key="4">
    <source>
        <dbReference type="ARBA" id="ARBA00022679"/>
    </source>
</evidence>
<dbReference type="CDD" id="cd11648">
    <property type="entry name" value="RsmI"/>
    <property type="match status" value="1"/>
</dbReference>
<dbReference type="PIRSF" id="PIRSF005917">
    <property type="entry name" value="MTase_YraL"/>
    <property type="match status" value="1"/>
</dbReference>
<dbReference type="InterPro" id="IPR035996">
    <property type="entry name" value="4pyrrol_Methylase_sf"/>
</dbReference>
<protein>
    <recommendedName>
        <fullName evidence="6">Ribosomal RNA small subunit methyltransferase I</fullName>
        <ecNumber evidence="6">2.1.1.198</ecNumber>
    </recommendedName>
    <alternativeName>
        <fullName evidence="6">16S rRNA 2'-O-ribose C1402 methyltransferase</fullName>
    </alternativeName>
    <alternativeName>
        <fullName evidence="6">rRNA (cytidine-2'-O-)-methyltransferase RsmI</fullName>
    </alternativeName>
</protein>
<evidence type="ECO:0000259" key="8">
    <source>
        <dbReference type="Pfam" id="PF23016"/>
    </source>
</evidence>
<evidence type="ECO:0000256" key="1">
    <source>
        <dbReference type="ARBA" id="ARBA00022490"/>
    </source>
</evidence>
<dbReference type="SUPFAM" id="SSF53790">
    <property type="entry name" value="Tetrapyrrole methylase"/>
    <property type="match status" value="1"/>
</dbReference>
<evidence type="ECO:0000259" key="7">
    <source>
        <dbReference type="Pfam" id="PF00590"/>
    </source>
</evidence>
<dbReference type="HAMAP" id="MF_01877">
    <property type="entry name" value="16SrRNA_methyltr_I"/>
    <property type="match status" value="1"/>
</dbReference>